<dbReference type="SUPFAM" id="SSF56281">
    <property type="entry name" value="Metallo-hydrolase/oxidoreductase"/>
    <property type="match status" value="1"/>
</dbReference>
<dbReference type="InterPro" id="IPR011108">
    <property type="entry name" value="RMMBL"/>
</dbReference>
<dbReference type="EC" id="3.1.-.-" evidence="5"/>
<dbReference type="EMBL" id="CYXX01000010">
    <property type="protein sequence ID" value="CUN03180.1"/>
    <property type="molecule type" value="Genomic_DNA"/>
</dbReference>
<dbReference type="OrthoDB" id="9803916at2"/>
<dbReference type="Pfam" id="PF00753">
    <property type="entry name" value="Lactamase_B"/>
    <property type="match status" value="1"/>
</dbReference>
<dbReference type="STRING" id="360807.ERS852392_01927"/>
<keyword evidence="1 5" id="KW-0378">Hydrolase</keyword>
<feature type="domain" description="Metallo-beta-lactamase" evidence="2">
    <location>
        <begin position="13"/>
        <end position="226"/>
    </location>
</feature>
<evidence type="ECO:0000313" key="4">
    <source>
        <dbReference type="EMBL" id="CRL40236.1"/>
    </source>
</evidence>
<sequence>MQIEFLGAAHEVTGSCHYVTFGDKHVLVDCGMEQGPDLYVNQEIPVNAAAVDYVFVTHAHIDHSGLLPLLYNHGFRGQIFATEATTQLCNIMLKDSAHIQMFEAEWRNRKAKRAGKPEVVPMYDMNDAMGVLTHFVPCEYNSIVEICDGLKVRFVDAGHLLGSSSIEMWIREDDEEVKVVFSGDIGNGNRPLIKDPQYIKDADYVVMESTYGDKEHETPPDYAAALAGVLKDTFTRGGNLVIPAFSVGRTQEMLYFIRRIKTEHLLPEFENFPVFVDSPLAVEATTIFNKNVEDCFSEEALDLVHQGINPIGFPGLRMAITSDESKMINFDEQPKVIISASGMCEAGRIRHHLKHNLWRKDSTILFVGYQVPGTLGNSLLNGAKQVKLFGETIEVHAKIENLPGISGHADRNNLTKWIGAFETPPKKVFIVHGDDKVTENFAAHVHEVYGYDTYAPYSGDTFDLVTGEQIADGSREMIEKKKNGSSKASSNVFARLLAAGQRLLEVINKCEGLPNKELAKFADQINALCDKWSR</sequence>
<evidence type="ECO:0000259" key="2">
    <source>
        <dbReference type="SMART" id="SM00849"/>
    </source>
</evidence>
<proteinExistence type="predicted"/>
<evidence type="ECO:0000313" key="7">
    <source>
        <dbReference type="Proteomes" id="UP000095453"/>
    </source>
</evidence>
<dbReference type="SMART" id="SM01027">
    <property type="entry name" value="Beta-Casp"/>
    <property type="match status" value="1"/>
</dbReference>
<name>A0A0M6WRI7_9FIRM</name>
<keyword evidence="4" id="KW-0269">Exonuclease</keyword>
<gene>
    <name evidence="5" type="ORF">ERS852444_01575</name>
    <name evidence="4" type="ORF">RIL183_05421</name>
</gene>
<protein>
    <submittedName>
        <fullName evidence="4">Putative exonuclease of the beta-lactamase fold involved in RNA processing</fullName>
    </submittedName>
    <submittedName>
        <fullName evidence="5">Ribonuclease TTHA0252</fullName>
        <ecNumber evidence="5">3.1.-.-</ecNumber>
    </submittedName>
</protein>
<dbReference type="PANTHER" id="PTHR11203">
    <property type="entry name" value="CLEAVAGE AND POLYADENYLATION SPECIFICITY FACTOR FAMILY MEMBER"/>
    <property type="match status" value="1"/>
</dbReference>
<dbReference type="InterPro" id="IPR022712">
    <property type="entry name" value="Beta_Casp"/>
</dbReference>
<dbReference type="SMART" id="SM00849">
    <property type="entry name" value="Lactamase_B"/>
    <property type="match status" value="1"/>
</dbReference>
<evidence type="ECO:0000256" key="1">
    <source>
        <dbReference type="ARBA" id="ARBA00022801"/>
    </source>
</evidence>
<dbReference type="EMBL" id="CVRS01000080">
    <property type="protein sequence ID" value="CRL40236.1"/>
    <property type="molecule type" value="Genomic_DNA"/>
</dbReference>
<reference evidence="4" key="1">
    <citation type="submission" date="2015-05" db="EMBL/GenBank/DDBJ databases">
        <authorList>
            <person name="Wang D.B."/>
            <person name="Wang M."/>
        </authorList>
    </citation>
    <scope>NUCLEOTIDE SEQUENCE [LARGE SCALE GENOMIC DNA]</scope>
    <source>
        <strain evidence="4">L1-83</strain>
    </source>
</reference>
<dbReference type="Gene3D" id="3.60.15.10">
    <property type="entry name" value="Ribonuclease Z/Hydroxyacylglutathione hydrolase-like"/>
    <property type="match status" value="1"/>
</dbReference>
<keyword evidence="4" id="KW-0540">Nuclease</keyword>
<dbReference type="InterPro" id="IPR050698">
    <property type="entry name" value="MBL"/>
</dbReference>
<organism evidence="4 6">
    <name type="scientific">Roseburia inulinivorans</name>
    <dbReference type="NCBI Taxonomy" id="360807"/>
    <lineage>
        <taxon>Bacteria</taxon>
        <taxon>Bacillati</taxon>
        <taxon>Bacillota</taxon>
        <taxon>Clostridia</taxon>
        <taxon>Lachnospirales</taxon>
        <taxon>Lachnospiraceae</taxon>
        <taxon>Roseburia</taxon>
    </lineage>
</organism>
<feature type="domain" description="Beta-Casp" evidence="3">
    <location>
        <begin position="250"/>
        <end position="379"/>
    </location>
</feature>
<keyword evidence="6" id="KW-1185">Reference proteome</keyword>
<dbReference type="RefSeq" id="WP_055039914.1">
    <property type="nucleotide sequence ID" value="NZ_CVRS01000080.1"/>
</dbReference>
<dbReference type="InterPro" id="IPR036866">
    <property type="entry name" value="RibonucZ/Hydroxyglut_hydro"/>
</dbReference>
<dbReference type="PANTHER" id="PTHR11203:SF37">
    <property type="entry name" value="INTEGRATOR COMPLEX SUBUNIT 11"/>
    <property type="match status" value="1"/>
</dbReference>
<dbReference type="Pfam" id="PF07521">
    <property type="entry name" value="RMMBL"/>
    <property type="match status" value="1"/>
</dbReference>
<dbReference type="InterPro" id="IPR001279">
    <property type="entry name" value="Metallo-B-lactamas"/>
</dbReference>
<dbReference type="Proteomes" id="UP000095453">
    <property type="component" value="Unassembled WGS sequence"/>
</dbReference>
<dbReference type="AlphaFoldDB" id="A0A0M6WRI7"/>
<dbReference type="Proteomes" id="UP000049828">
    <property type="component" value="Unassembled WGS sequence"/>
</dbReference>
<accession>A0A0M6WRI7</accession>
<evidence type="ECO:0000313" key="6">
    <source>
        <dbReference type="Proteomes" id="UP000049828"/>
    </source>
</evidence>
<reference evidence="6" key="2">
    <citation type="submission" date="2015-05" db="EMBL/GenBank/DDBJ databases">
        <authorList>
            <consortium name="Pathogen Informatics"/>
        </authorList>
    </citation>
    <scope>NUCLEOTIDE SEQUENCE [LARGE SCALE GENOMIC DNA]</scope>
    <source>
        <strain evidence="5 7">2789STDY5608887</strain>
        <strain evidence="6">L1-83</strain>
    </source>
</reference>
<evidence type="ECO:0000259" key="3">
    <source>
        <dbReference type="SMART" id="SM01027"/>
    </source>
</evidence>
<dbReference type="Gene3D" id="3.40.50.10890">
    <property type="match status" value="1"/>
</dbReference>
<dbReference type="Pfam" id="PF10996">
    <property type="entry name" value="Beta-Casp"/>
    <property type="match status" value="1"/>
</dbReference>
<evidence type="ECO:0000313" key="5">
    <source>
        <dbReference type="EMBL" id="CUN03180.1"/>
    </source>
</evidence>
<dbReference type="CDD" id="cd16295">
    <property type="entry name" value="TTHA0252-CPSF-like_MBL-fold"/>
    <property type="match status" value="1"/>
</dbReference>
<dbReference type="GO" id="GO:0004527">
    <property type="term" value="F:exonuclease activity"/>
    <property type="evidence" value="ECO:0007669"/>
    <property type="project" value="UniProtKB-KW"/>
</dbReference>
<dbReference type="GO" id="GO:0004521">
    <property type="term" value="F:RNA endonuclease activity"/>
    <property type="evidence" value="ECO:0007669"/>
    <property type="project" value="TreeGrafter"/>
</dbReference>